<evidence type="ECO:0000256" key="10">
    <source>
        <dbReference type="SAM" id="Phobius"/>
    </source>
</evidence>
<protein>
    <recommendedName>
        <fullName evidence="3">glucan endo-1,3-beta-D-glucosidase</fullName>
        <ecNumber evidence="3">3.2.1.39</ecNumber>
    </recommendedName>
</protein>
<feature type="compositionally biased region" description="Basic and acidic residues" evidence="9">
    <location>
        <begin position="8"/>
        <end position="21"/>
    </location>
</feature>
<dbReference type="Proteomes" id="UP000822688">
    <property type="component" value="Chromosome 5"/>
</dbReference>
<evidence type="ECO:0000256" key="2">
    <source>
        <dbReference type="ARBA" id="ARBA00008773"/>
    </source>
</evidence>
<dbReference type="InterPro" id="IPR044965">
    <property type="entry name" value="Glyco_hydro_17_plant"/>
</dbReference>
<name>A0A8T0I5T2_CERPU</name>
<comment type="catalytic activity">
    <reaction evidence="1">
        <text>Hydrolysis of (1-&gt;3)-beta-D-glucosidic linkages in (1-&gt;3)-beta-D-glucans.</text>
        <dbReference type="EC" id="3.2.1.39"/>
    </reaction>
</comment>
<accession>A0A8T0I5T2</accession>
<keyword evidence="5 8" id="KW-0378">Hydrolase</keyword>
<evidence type="ECO:0000256" key="8">
    <source>
        <dbReference type="RuleBase" id="RU004336"/>
    </source>
</evidence>
<keyword evidence="10" id="KW-1133">Transmembrane helix</keyword>
<dbReference type="EMBL" id="CM026425">
    <property type="protein sequence ID" value="KAG0578051.1"/>
    <property type="molecule type" value="Genomic_DNA"/>
</dbReference>
<dbReference type="PANTHER" id="PTHR32227">
    <property type="entry name" value="GLUCAN ENDO-1,3-BETA-GLUCOSIDASE BG1-RELATED-RELATED"/>
    <property type="match status" value="1"/>
</dbReference>
<dbReference type="InterPro" id="IPR017853">
    <property type="entry name" value="GH"/>
</dbReference>
<evidence type="ECO:0000256" key="5">
    <source>
        <dbReference type="ARBA" id="ARBA00022801"/>
    </source>
</evidence>
<reference evidence="11" key="1">
    <citation type="submission" date="2020-06" db="EMBL/GenBank/DDBJ databases">
        <title>WGS assembly of Ceratodon purpureus strain R40.</title>
        <authorList>
            <person name="Carey S.B."/>
            <person name="Jenkins J."/>
            <person name="Shu S."/>
            <person name="Lovell J.T."/>
            <person name="Sreedasyam A."/>
            <person name="Maumus F."/>
            <person name="Tiley G.P."/>
            <person name="Fernandez-Pozo N."/>
            <person name="Barry K."/>
            <person name="Chen C."/>
            <person name="Wang M."/>
            <person name="Lipzen A."/>
            <person name="Daum C."/>
            <person name="Saski C.A."/>
            <person name="Payton A.C."/>
            <person name="Mcbreen J.C."/>
            <person name="Conrad R.E."/>
            <person name="Kollar L.M."/>
            <person name="Olsson S."/>
            <person name="Huttunen S."/>
            <person name="Landis J.B."/>
            <person name="Wickett N.J."/>
            <person name="Johnson M.G."/>
            <person name="Rensing S.A."/>
            <person name="Grimwood J."/>
            <person name="Schmutz J."/>
            <person name="Mcdaniel S.F."/>
        </authorList>
    </citation>
    <scope>NUCLEOTIDE SEQUENCE</scope>
    <source>
        <strain evidence="11">R40</strain>
    </source>
</reference>
<keyword evidence="4" id="KW-0732">Signal</keyword>
<comment type="caution">
    <text evidence="11">The sequence shown here is derived from an EMBL/GenBank/DDBJ whole genome shotgun (WGS) entry which is preliminary data.</text>
</comment>
<dbReference type="SUPFAM" id="SSF51445">
    <property type="entry name" value="(Trans)glycosidases"/>
    <property type="match status" value="1"/>
</dbReference>
<dbReference type="PROSITE" id="PS00587">
    <property type="entry name" value="GLYCOSYL_HYDROL_F17"/>
    <property type="match status" value="1"/>
</dbReference>
<evidence type="ECO:0000256" key="1">
    <source>
        <dbReference type="ARBA" id="ARBA00000382"/>
    </source>
</evidence>
<dbReference type="Pfam" id="PF00332">
    <property type="entry name" value="Glyco_hydro_17"/>
    <property type="match status" value="1"/>
</dbReference>
<keyword evidence="10" id="KW-0472">Membrane</keyword>
<keyword evidence="10" id="KW-0812">Transmembrane</keyword>
<dbReference type="InterPro" id="IPR000490">
    <property type="entry name" value="Glyco_hydro_17"/>
</dbReference>
<sequence>MMQSNEDSGLRPETWKGDRLSRLPPRCQKMDSSVGSNSSRGRRSLLRWSAICVCLALLAFTWIAPAVATYPEEARTIGINYGRLGDNLPTASDTVKLIQDLGIGRVRIFDHDGPTIKAFAGSGLEFIIGMGNDEITVLGKDASAADAWIAANVVPYYPATNIVYIMVGNELFSDTANTAIWLQVVPAIQNLHASLQNRNLTSIRVSTAAEYGILAVSFPPSKGVFRTDVATQVMTPLLKFLDSTHAHLFVNVYPYFGWRDNSQYVPLDYALFTRSTVLTTDGKYQYSNLLDAQLDAMAAAMASVGYGNVRIALSETGWPTIGDSNEIGANLTNAQTYNQNLVNHILSNPTQGTPARPGIFIPTFIFALFNENSKPGPTTERNWGILYPNGKPVYPLDIKSVSAPTPGGSPGSGGGATVGVAGLTGNRCDGKPSVLPMPASFFGSIFDLRI</sequence>
<evidence type="ECO:0000256" key="4">
    <source>
        <dbReference type="ARBA" id="ARBA00022729"/>
    </source>
</evidence>
<evidence type="ECO:0000256" key="7">
    <source>
        <dbReference type="RuleBase" id="RU004335"/>
    </source>
</evidence>
<comment type="similarity">
    <text evidence="2 7">Belongs to the glycosyl hydrolase 17 family.</text>
</comment>
<evidence type="ECO:0000256" key="3">
    <source>
        <dbReference type="ARBA" id="ARBA00012780"/>
    </source>
</evidence>
<proteinExistence type="inferred from homology"/>
<feature type="region of interest" description="Disordered" evidence="9">
    <location>
        <begin position="1"/>
        <end position="40"/>
    </location>
</feature>
<dbReference type="Gene3D" id="3.20.20.80">
    <property type="entry name" value="Glycosidases"/>
    <property type="match status" value="1"/>
</dbReference>
<organism evidence="11 12">
    <name type="scientific">Ceratodon purpureus</name>
    <name type="common">Fire moss</name>
    <name type="synonym">Dicranum purpureum</name>
    <dbReference type="NCBI Taxonomy" id="3225"/>
    <lineage>
        <taxon>Eukaryota</taxon>
        <taxon>Viridiplantae</taxon>
        <taxon>Streptophyta</taxon>
        <taxon>Embryophyta</taxon>
        <taxon>Bryophyta</taxon>
        <taxon>Bryophytina</taxon>
        <taxon>Bryopsida</taxon>
        <taxon>Dicranidae</taxon>
        <taxon>Pseudoditrichales</taxon>
        <taxon>Ditrichaceae</taxon>
        <taxon>Ceratodon</taxon>
    </lineage>
</organism>
<dbReference type="GO" id="GO:0005975">
    <property type="term" value="P:carbohydrate metabolic process"/>
    <property type="evidence" value="ECO:0007669"/>
    <property type="project" value="InterPro"/>
</dbReference>
<dbReference type="GO" id="GO:0042973">
    <property type="term" value="F:glucan endo-1,3-beta-D-glucosidase activity"/>
    <property type="evidence" value="ECO:0007669"/>
    <property type="project" value="UniProtKB-EC"/>
</dbReference>
<evidence type="ECO:0000256" key="9">
    <source>
        <dbReference type="SAM" id="MobiDB-lite"/>
    </source>
</evidence>
<dbReference type="EC" id="3.2.1.39" evidence="3"/>
<evidence type="ECO:0000313" key="12">
    <source>
        <dbReference type="Proteomes" id="UP000822688"/>
    </source>
</evidence>
<keyword evidence="12" id="KW-1185">Reference proteome</keyword>
<dbReference type="AlphaFoldDB" id="A0A8T0I5T2"/>
<feature type="transmembrane region" description="Helical" evidence="10">
    <location>
        <begin position="45"/>
        <end position="64"/>
    </location>
</feature>
<keyword evidence="6 8" id="KW-0326">Glycosidase</keyword>
<dbReference type="FunFam" id="3.20.20.80:FF:000005">
    <property type="entry name" value="Glucan endo-1,3-beta-glucosidase 14"/>
    <property type="match status" value="1"/>
</dbReference>
<evidence type="ECO:0000313" key="11">
    <source>
        <dbReference type="EMBL" id="KAG0578051.1"/>
    </source>
</evidence>
<gene>
    <name evidence="11" type="ORF">KC19_5G201500</name>
</gene>
<evidence type="ECO:0000256" key="6">
    <source>
        <dbReference type="ARBA" id="ARBA00023295"/>
    </source>
</evidence>